<accession>A0A2I4SGE4</accession>
<protein>
    <submittedName>
        <fullName evidence="1">Uncharacterized protein</fullName>
    </submittedName>
</protein>
<keyword evidence="1" id="KW-0614">Plasmid</keyword>
<name>A0A2I4SGE4_COXBE</name>
<proteinExistence type="predicted"/>
<dbReference type="EMBL" id="KY271744">
    <property type="protein sequence ID" value="ASY91610.1"/>
    <property type="molecule type" value="Genomic_DNA"/>
</dbReference>
<geneLocation type="plasmid" evidence="1">
    <name>unnamed</name>
</geneLocation>
<sequence>MFEKLGVKTDVELIQLAIQYGVINILSSED</sequence>
<reference evidence="1" key="1">
    <citation type="journal article" date="2017" name="Front. Microbiol.">
        <title>Genome Plasticity and Polymorphisms in Critical Genes Correlate with Increased Virulence of Dutch Outbreak-Related Coxiella burnetii Strains.</title>
        <authorList>
            <person name="Kuley R."/>
            <person name="Kuijt E."/>
            <person name="Smits M.A."/>
            <person name="Roest H.I.J."/>
            <person name="Smith H.E."/>
            <person name="Bossers A."/>
        </authorList>
    </citation>
    <scope>NUCLEOTIDE SEQUENCE</scope>
    <source>
        <strain evidence="1">Schperling</strain>
        <plasmid evidence="1">unnamed</plasmid>
    </source>
</reference>
<evidence type="ECO:0000313" key="1">
    <source>
        <dbReference type="EMBL" id="ASY91610.1"/>
    </source>
</evidence>
<dbReference type="AlphaFoldDB" id="A0A2I4SGE4"/>
<organism evidence="1">
    <name type="scientific">Coxiella burnetii</name>
    <dbReference type="NCBI Taxonomy" id="777"/>
    <lineage>
        <taxon>Bacteria</taxon>
        <taxon>Pseudomonadati</taxon>
        <taxon>Pseudomonadota</taxon>
        <taxon>Gammaproteobacteria</taxon>
        <taxon>Legionellales</taxon>
        <taxon>Coxiellaceae</taxon>
        <taxon>Coxiella</taxon>
    </lineage>
</organism>